<evidence type="ECO:0000313" key="3">
    <source>
        <dbReference type="Proteomes" id="UP001499895"/>
    </source>
</evidence>
<reference evidence="2 3" key="1">
    <citation type="journal article" date="2019" name="Int. J. Syst. Evol. Microbiol.">
        <title>The Global Catalogue of Microorganisms (GCM) 10K type strain sequencing project: providing services to taxonomists for standard genome sequencing and annotation.</title>
        <authorList>
            <consortium name="The Broad Institute Genomics Platform"/>
            <consortium name="The Broad Institute Genome Sequencing Center for Infectious Disease"/>
            <person name="Wu L."/>
            <person name="Ma J."/>
        </authorList>
    </citation>
    <scope>NUCLEOTIDE SEQUENCE [LARGE SCALE GENOMIC DNA]</scope>
    <source>
        <strain evidence="2 3">JCM 10649</strain>
    </source>
</reference>
<dbReference type="Proteomes" id="UP001499895">
    <property type="component" value="Unassembled WGS sequence"/>
</dbReference>
<organism evidence="2 3">
    <name type="scientific">Streptomyces stramineus</name>
    <dbReference type="NCBI Taxonomy" id="173861"/>
    <lineage>
        <taxon>Bacteria</taxon>
        <taxon>Bacillati</taxon>
        <taxon>Actinomycetota</taxon>
        <taxon>Actinomycetes</taxon>
        <taxon>Kitasatosporales</taxon>
        <taxon>Streptomycetaceae</taxon>
        <taxon>Streptomyces</taxon>
    </lineage>
</organism>
<protein>
    <submittedName>
        <fullName evidence="2">Polyphosphate polymerase domain-containing protein</fullName>
    </submittedName>
</protein>
<evidence type="ECO:0000313" key="2">
    <source>
        <dbReference type="EMBL" id="GAA0493229.1"/>
    </source>
</evidence>
<feature type="domain" description="VTC" evidence="1">
    <location>
        <begin position="42"/>
        <end position="250"/>
    </location>
</feature>
<dbReference type="InterPro" id="IPR018966">
    <property type="entry name" value="VTC_domain"/>
</dbReference>
<keyword evidence="3" id="KW-1185">Reference proteome</keyword>
<name>A0ABN1B9U9_9ACTN</name>
<dbReference type="EMBL" id="BAAAHB010000133">
    <property type="protein sequence ID" value="GAA0493229.1"/>
    <property type="molecule type" value="Genomic_DNA"/>
</dbReference>
<comment type="caution">
    <text evidence="2">The sequence shown here is derived from an EMBL/GenBank/DDBJ whole genome shotgun (WGS) entry which is preliminary data.</text>
</comment>
<evidence type="ECO:0000259" key="1">
    <source>
        <dbReference type="Pfam" id="PF09359"/>
    </source>
</evidence>
<proteinExistence type="predicted"/>
<dbReference type="RefSeq" id="WP_344097257.1">
    <property type="nucleotide sequence ID" value="NZ_BAAAHB010000133.1"/>
</dbReference>
<dbReference type="Pfam" id="PF09359">
    <property type="entry name" value="VTC"/>
    <property type="match status" value="1"/>
</dbReference>
<accession>A0ABN1B9U9</accession>
<dbReference type="CDD" id="cd07750">
    <property type="entry name" value="PolyPPase_VTC_like"/>
    <property type="match status" value="1"/>
</dbReference>
<sequence length="277" mass="30677">MTTAPAALAPAARAVDAAARAAAPLTLAEVNQRAELLARFDRSYLVPADTFLRMIGRLTDPRHPAGPFRALDIDGRRTFRYHSVYYDTAGLRSFHDHRQGRRLRFKIRERVYEDSGERQFEIKLKGRRGDTVKHRQPLAGRDTPQGARCWLFLADTLHRAYGIDPPAVLHPSLTTDYLRATFVADGARITCDAGLVCTDLRTECAVRCDAGLVLVETKTAGHLTEADRILHAHGIRPAVFTKYCGALAVLRPSLPANRWRRAARCAFGGEVRVAPAG</sequence>
<gene>
    <name evidence="2" type="ORF">GCM10009544_62030</name>
</gene>